<dbReference type="OrthoDB" id="66881at2759"/>
<comment type="similarity">
    <text evidence="1">Belongs to the FMO family.</text>
</comment>
<dbReference type="STRING" id="90262.A0A1X2J448"/>
<gene>
    <name evidence="7" type="ORF">BCR42DRAFT_401403</name>
</gene>
<protein>
    <recommendedName>
        <fullName evidence="9">FAD/NAD(P)-binding domain-containing protein</fullName>
    </recommendedName>
</protein>
<keyword evidence="8" id="KW-1185">Reference proteome</keyword>
<keyword evidence="4" id="KW-0521">NADP</keyword>
<dbReference type="InterPro" id="IPR050346">
    <property type="entry name" value="FMO-like"/>
</dbReference>
<evidence type="ECO:0000256" key="5">
    <source>
        <dbReference type="ARBA" id="ARBA00023002"/>
    </source>
</evidence>
<dbReference type="SUPFAM" id="SSF51905">
    <property type="entry name" value="FAD/NAD(P)-binding domain"/>
    <property type="match status" value="1"/>
</dbReference>
<dbReference type="PRINTS" id="PR00370">
    <property type="entry name" value="FMOXYGENASE"/>
</dbReference>
<evidence type="ECO:0000313" key="8">
    <source>
        <dbReference type="Proteomes" id="UP000193560"/>
    </source>
</evidence>
<dbReference type="EMBL" id="MCGE01000001">
    <property type="protein sequence ID" value="ORZ26004.1"/>
    <property type="molecule type" value="Genomic_DNA"/>
</dbReference>
<evidence type="ECO:0000256" key="6">
    <source>
        <dbReference type="SAM" id="MobiDB-lite"/>
    </source>
</evidence>
<dbReference type="PANTHER" id="PTHR23023">
    <property type="entry name" value="DIMETHYLANILINE MONOOXYGENASE"/>
    <property type="match status" value="1"/>
</dbReference>
<dbReference type="GO" id="GO:0004499">
    <property type="term" value="F:N,N-dimethylaniline monooxygenase activity"/>
    <property type="evidence" value="ECO:0007669"/>
    <property type="project" value="InterPro"/>
</dbReference>
<dbReference type="AlphaFoldDB" id="A0A1X2J448"/>
<evidence type="ECO:0000256" key="1">
    <source>
        <dbReference type="ARBA" id="ARBA00009183"/>
    </source>
</evidence>
<keyword evidence="3" id="KW-0274">FAD</keyword>
<reference evidence="7 8" key="1">
    <citation type="submission" date="2016-07" db="EMBL/GenBank/DDBJ databases">
        <title>Pervasive Adenine N6-methylation of Active Genes in Fungi.</title>
        <authorList>
            <consortium name="DOE Joint Genome Institute"/>
            <person name="Mondo S.J."/>
            <person name="Dannebaum R.O."/>
            <person name="Kuo R.C."/>
            <person name="Labutti K."/>
            <person name="Haridas S."/>
            <person name="Kuo A."/>
            <person name="Salamov A."/>
            <person name="Ahrendt S.R."/>
            <person name="Lipzen A."/>
            <person name="Sullivan W."/>
            <person name="Andreopoulos W.B."/>
            <person name="Clum A."/>
            <person name="Lindquist E."/>
            <person name="Daum C."/>
            <person name="Ramamoorthy G.K."/>
            <person name="Gryganskyi A."/>
            <person name="Culley D."/>
            <person name="Magnuson J.K."/>
            <person name="James T.Y."/>
            <person name="O'Malley M.A."/>
            <person name="Stajich J.E."/>
            <person name="Spatafora J.W."/>
            <person name="Visel A."/>
            <person name="Grigoriev I.V."/>
        </authorList>
    </citation>
    <scope>NUCLEOTIDE SEQUENCE [LARGE SCALE GENOMIC DNA]</scope>
    <source>
        <strain evidence="7 8">NRRL 1336</strain>
    </source>
</reference>
<dbReference type="Proteomes" id="UP000193560">
    <property type="component" value="Unassembled WGS sequence"/>
</dbReference>
<dbReference type="InterPro" id="IPR036188">
    <property type="entry name" value="FAD/NAD-bd_sf"/>
</dbReference>
<accession>A0A1X2J448</accession>
<dbReference type="InterPro" id="IPR000960">
    <property type="entry name" value="Flavin_mOase"/>
</dbReference>
<dbReference type="PIRSF" id="PIRSF000332">
    <property type="entry name" value="FMO"/>
    <property type="match status" value="1"/>
</dbReference>
<sequence>MSYILPTIRRVAVIGAGPGGLAAAKQLQEEGVFDKISVFDRNDQIGGTWIYSSEQNTNPPIPSVNALQVDPPLSLQHSKNDDNSIPAFSNLRSAIYDGLRTNLPTSVMCYRDFDFGSDVPFFPSHANVLTYLQQFTQHFNLEPLIHLGTKVVNAEYSDDDSNGITNKEWTLTLQTKDKVYKETFDAVVVANGHYSIPYIPALDGIEALQNNNVDWIHSREYRIPGGYKDQTVIVIGSGSSGLDIVREVSKVAKKVYHCVRSDNKQSRQAHALDASNVERVGVVNRILADGAFECGGGAGGDEQSTATITLVDVDRVIFATGYLYSFPFFPFEQDNLIAHGGQSVNSLHEFLFYVKNPTLAFIGLPIRIVPLPLSQSQATVIARLWNPHRSAVTLPSQASMESTLEKKRQAQQQNTSSSSSSSSTTHQSFVLNVETECAYVDRLSAWAEGYREGNATPAQLDAWRNTSTDPLTCPLSEKWKQERTDALLLRKEYLGY</sequence>
<keyword evidence="5" id="KW-0560">Oxidoreductase</keyword>
<organism evidence="7 8">
    <name type="scientific">Absidia repens</name>
    <dbReference type="NCBI Taxonomy" id="90262"/>
    <lineage>
        <taxon>Eukaryota</taxon>
        <taxon>Fungi</taxon>
        <taxon>Fungi incertae sedis</taxon>
        <taxon>Mucoromycota</taxon>
        <taxon>Mucoromycotina</taxon>
        <taxon>Mucoromycetes</taxon>
        <taxon>Mucorales</taxon>
        <taxon>Cunninghamellaceae</taxon>
        <taxon>Absidia</taxon>
    </lineage>
</organism>
<evidence type="ECO:0000256" key="2">
    <source>
        <dbReference type="ARBA" id="ARBA00022630"/>
    </source>
</evidence>
<keyword evidence="2" id="KW-0285">Flavoprotein</keyword>
<dbReference type="Pfam" id="PF13450">
    <property type="entry name" value="NAD_binding_8"/>
    <property type="match status" value="1"/>
</dbReference>
<proteinExistence type="inferred from homology"/>
<evidence type="ECO:0000313" key="7">
    <source>
        <dbReference type="EMBL" id="ORZ26004.1"/>
    </source>
</evidence>
<evidence type="ECO:0000256" key="3">
    <source>
        <dbReference type="ARBA" id="ARBA00022827"/>
    </source>
</evidence>
<feature type="compositionally biased region" description="Low complexity" evidence="6">
    <location>
        <begin position="415"/>
        <end position="425"/>
    </location>
</feature>
<dbReference type="Gene3D" id="3.50.50.60">
    <property type="entry name" value="FAD/NAD(P)-binding domain"/>
    <property type="match status" value="2"/>
</dbReference>
<dbReference type="GO" id="GO:0050660">
    <property type="term" value="F:flavin adenine dinucleotide binding"/>
    <property type="evidence" value="ECO:0007669"/>
    <property type="project" value="InterPro"/>
</dbReference>
<dbReference type="Pfam" id="PF00743">
    <property type="entry name" value="FMO-like"/>
    <property type="match status" value="2"/>
</dbReference>
<evidence type="ECO:0008006" key="9">
    <source>
        <dbReference type="Google" id="ProtNLM"/>
    </source>
</evidence>
<dbReference type="GO" id="GO:0050661">
    <property type="term" value="F:NADP binding"/>
    <property type="evidence" value="ECO:0007669"/>
    <property type="project" value="InterPro"/>
</dbReference>
<comment type="caution">
    <text evidence="7">The sequence shown here is derived from an EMBL/GenBank/DDBJ whole genome shotgun (WGS) entry which is preliminary data.</text>
</comment>
<dbReference type="InterPro" id="IPR020946">
    <property type="entry name" value="Flavin_mOase-like"/>
</dbReference>
<feature type="region of interest" description="Disordered" evidence="6">
    <location>
        <begin position="396"/>
        <end position="426"/>
    </location>
</feature>
<name>A0A1X2J448_9FUNG</name>
<evidence type="ECO:0000256" key="4">
    <source>
        <dbReference type="ARBA" id="ARBA00022857"/>
    </source>
</evidence>